<dbReference type="InParanoid" id="A0A0H2QYD9"/>
<feature type="region of interest" description="Disordered" evidence="1">
    <location>
        <begin position="1"/>
        <end position="109"/>
    </location>
</feature>
<organism evidence="2 3">
    <name type="scientific">Schizopora paradoxa</name>
    <dbReference type="NCBI Taxonomy" id="27342"/>
    <lineage>
        <taxon>Eukaryota</taxon>
        <taxon>Fungi</taxon>
        <taxon>Dikarya</taxon>
        <taxon>Basidiomycota</taxon>
        <taxon>Agaricomycotina</taxon>
        <taxon>Agaricomycetes</taxon>
        <taxon>Hymenochaetales</taxon>
        <taxon>Schizoporaceae</taxon>
        <taxon>Schizopora</taxon>
    </lineage>
</organism>
<protein>
    <submittedName>
        <fullName evidence="2">Uncharacterized protein</fullName>
    </submittedName>
</protein>
<dbReference type="OrthoDB" id="2679007at2759"/>
<proteinExistence type="predicted"/>
<reference evidence="2 3" key="1">
    <citation type="submission" date="2015-04" db="EMBL/GenBank/DDBJ databases">
        <title>Complete genome sequence of Schizopora paradoxa KUC8140, a cosmopolitan wood degrader in East Asia.</title>
        <authorList>
            <consortium name="DOE Joint Genome Institute"/>
            <person name="Min B."/>
            <person name="Park H."/>
            <person name="Jang Y."/>
            <person name="Kim J.-J."/>
            <person name="Kim K.H."/>
            <person name="Pangilinan J."/>
            <person name="Lipzen A."/>
            <person name="Riley R."/>
            <person name="Grigoriev I.V."/>
            <person name="Spatafora J.W."/>
            <person name="Choi I.-G."/>
        </authorList>
    </citation>
    <scope>NUCLEOTIDE SEQUENCE [LARGE SCALE GENOMIC DNA]</scope>
    <source>
        <strain evidence="2 3">KUC8140</strain>
    </source>
</reference>
<gene>
    <name evidence="2" type="ORF">SCHPADRAFT_947594</name>
</gene>
<feature type="region of interest" description="Disordered" evidence="1">
    <location>
        <begin position="287"/>
        <end position="319"/>
    </location>
</feature>
<accession>A0A0H2QYD9</accession>
<keyword evidence="3" id="KW-1185">Reference proteome</keyword>
<dbReference type="EMBL" id="KQ086493">
    <property type="protein sequence ID" value="KLO04585.1"/>
    <property type="molecule type" value="Genomic_DNA"/>
</dbReference>
<evidence type="ECO:0000313" key="3">
    <source>
        <dbReference type="Proteomes" id="UP000053477"/>
    </source>
</evidence>
<feature type="compositionally biased region" description="Basic and acidic residues" evidence="1">
    <location>
        <begin position="292"/>
        <end position="314"/>
    </location>
</feature>
<feature type="compositionally biased region" description="Basic residues" evidence="1">
    <location>
        <begin position="29"/>
        <end position="42"/>
    </location>
</feature>
<evidence type="ECO:0000256" key="1">
    <source>
        <dbReference type="SAM" id="MobiDB-lite"/>
    </source>
</evidence>
<evidence type="ECO:0000313" key="2">
    <source>
        <dbReference type="EMBL" id="KLO04585.1"/>
    </source>
</evidence>
<sequence length="522" mass="58033">MESRSKRSQKPSQKVVEATIQIVEAPPPKRPRGRPPKNKVTQKPKAVNPTEAVGATEATGKASKKRKAAQRDVNPAPAKAKKQNKSQAKLTDGDFDRMRAKFYGPEPSLDDFAETVTNGLADGTLLQSDSEYEEAMNANDDLSDFDELYVTSTPFPRKKAKTLEKVTFVESEDENSTKSVKVQVHDGVALTQMTVSTTDSYLTVLQKMAAVMQRPTPSVKLAYEAAWSQKIGTKKCPAYVTSDQEMANFWAQMEDHKTKIGKGKPKSWKITDESLGITFRNMLAEAQKSTGRAKDAPTNKPSKKDANQDAKDSALGKVTDSTEEIQEGMFCTDCNRVCYKTWDNKCRPYTHEYMAEHAKLLAAGEPGVVANKVPHVMHSKVLDYVRPGRKPASFRTAPGDRDEEMPDPPPNLIQAYLKTHAVERAQVREFKGAHDFPLISSWLRSCEDHLERGRDKHEYSNLAPLFAENGCTRIDDIARMTTSLIRELAAEAGIQASIGLVLRVHDYAVEDVTHIKKFGMLS</sequence>
<dbReference type="Proteomes" id="UP000053477">
    <property type="component" value="Unassembled WGS sequence"/>
</dbReference>
<name>A0A0H2QYD9_9AGAM</name>
<dbReference type="AlphaFoldDB" id="A0A0H2QYD9"/>